<name>A0ABT2HWT9_9MICO</name>
<proteinExistence type="predicted"/>
<evidence type="ECO:0008006" key="3">
    <source>
        <dbReference type="Google" id="ProtNLM"/>
    </source>
</evidence>
<dbReference type="EMBL" id="JALXSQ010000016">
    <property type="protein sequence ID" value="MCT2042782.1"/>
    <property type="molecule type" value="Genomic_DNA"/>
</dbReference>
<keyword evidence="2" id="KW-1185">Reference proteome</keyword>
<dbReference type="Proteomes" id="UP001525379">
    <property type="component" value="Unassembled WGS sequence"/>
</dbReference>
<evidence type="ECO:0000313" key="2">
    <source>
        <dbReference type="Proteomes" id="UP001525379"/>
    </source>
</evidence>
<sequence length="67" mass="7310">MATTNVTLDSLESFITSADTVLIDFWATWGGCGNHIEQALAGVPQQDRCRGHEEAAKKGLFARLFGR</sequence>
<dbReference type="RefSeq" id="WP_260104188.1">
    <property type="nucleotide sequence ID" value="NZ_JALXSQ010000016.1"/>
</dbReference>
<evidence type="ECO:0000313" key="1">
    <source>
        <dbReference type="EMBL" id="MCT2042782.1"/>
    </source>
</evidence>
<accession>A0ABT2HWT9</accession>
<organism evidence="1 2">
    <name type="scientific">Pseudoclavibacter albus</name>
    <dbReference type="NCBI Taxonomy" id="272241"/>
    <lineage>
        <taxon>Bacteria</taxon>
        <taxon>Bacillati</taxon>
        <taxon>Actinomycetota</taxon>
        <taxon>Actinomycetes</taxon>
        <taxon>Micrococcales</taxon>
        <taxon>Microbacteriaceae</taxon>
        <taxon>Pseudoclavibacter</taxon>
    </lineage>
</organism>
<comment type="caution">
    <text evidence="1">The sequence shown here is derived from an EMBL/GenBank/DDBJ whole genome shotgun (WGS) entry which is preliminary data.</text>
</comment>
<reference evidence="1 2" key="1">
    <citation type="submission" date="2022-04" db="EMBL/GenBank/DDBJ databases">
        <title>Human microbiome associated bacterial genomes.</title>
        <authorList>
            <person name="Sandstrom S."/>
            <person name="Salamzade R."/>
            <person name="Kalan L.R."/>
        </authorList>
    </citation>
    <scope>NUCLEOTIDE SEQUENCE [LARGE SCALE GENOMIC DNA]</scope>
    <source>
        <strain evidence="2">p3-SID1799</strain>
    </source>
</reference>
<gene>
    <name evidence="1" type="ORF">M3D15_05470</name>
</gene>
<protein>
    <recommendedName>
        <fullName evidence="3">Thioredoxin</fullName>
    </recommendedName>
</protein>